<proteinExistence type="inferred from homology"/>
<sequence>MIQKAILTLSIATFVFTANAQTKKSAAKKPAASKAVTAPQTLTQLDSASYSFGMKIAQGLKSDGVKSLNYELLSKAMKDVFSDQTLTVNDEEAGKTIGQFLQQISQQKYAVEQEAGKTFLEDNKKNPKVVTLPSGLQYEVITMGTGEKPKATDEVTVHYKGTLVNGKQFDSSYDRNEPLKLPLNNVIPGWTEGVQLMPVGSKFKFYIPYQLGYGERGAGQDIPPYSTLIFDIELVKIGE</sequence>
<comment type="similarity">
    <text evidence="2 6">Belongs to the FKBP-type PPIase family.</text>
</comment>
<comment type="caution">
    <text evidence="9">The sequence shown here is derived from an EMBL/GenBank/DDBJ whole genome shotgun (WGS) entry which is preliminary data.</text>
</comment>
<evidence type="ECO:0000256" key="6">
    <source>
        <dbReference type="RuleBase" id="RU003915"/>
    </source>
</evidence>
<reference evidence="10" key="1">
    <citation type="journal article" date="2019" name="Int. J. Syst. Evol. Microbiol.">
        <title>The Global Catalogue of Microorganisms (GCM) 10K type strain sequencing project: providing services to taxonomists for standard genome sequencing and annotation.</title>
        <authorList>
            <consortium name="The Broad Institute Genomics Platform"/>
            <consortium name="The Broad Institute Genome Sequencing Center for Infectious Disease"/>
            <person name="Wu L."/>
            <person name="Ma J."/>
        </authorList>
    </citation>
    <scope>NUCLEOTIDE SEQUENCE [LARGE SCALE GENOMIC DNA]</scope>
    <source>
        <strain evidence="10">KCTC 42456</strain>
    </source>
</reference>
<gene>
    <name evidence="9" type="ORF">ACFSSE_11600</name>
</gene>
<dbReference type="Pfam" id="PF01346">
    <property type="entry name" value="FKBP_N"/>
    <property type="match status" value="1"/>
</dbReference>
<dbReference type="PANTHER" id="PTHR43811">
    <property type="entry name" value="FKBP-TYPE PEPTIDYL-PROLYL CIS-TRANS ISOMERASE FKPA"/>
    <property type="match status" value="1"/>
</dbReference>
<dbReference type="Gene3D" id="3.10.50.40">
    <property type="match status" value="1"/>
</dbReference>
<keyword evidence="10" id="KW-1185">Reference proteome</keyword>
<keyword evidence="4 5" id="KW-0413">Isomerase</keyword>
<protein>
    <recommendedName>
        <fullName evidence="6">Peptidyl-prolyl cis-trans isomerase</fullName>
        <ecNumber evidence="6">5.2.1.8</ecNumber>
    </recommendedName>
</protein>
<evidence type="ECO:0000256" key="1">
    <source>
        <dbReference type="ARBA" id="ARBA00000971"/>
    </source>
</evidence>
<feature type="chain" id="PRO_5045183316" description="Peptidyl-prolyl cis-trans isomerase" evidence="7">
    <location>
        <begin position="21"/>
        <end position="239"/>
    </location>
</feature>
<dbReference type="Pfam" id="PF00254">
    <property type="entry name" value="FKBP_C"/>
    <property type="match status" value="1"/>
</dbReference>
<name>A0ABW5TUY3_9SPHI</name>
<dbReference type="PROSITE" id="PS50059">
    <property type="entry name" value="FKBP_PPIASE"/>
    <property type="match status" value="1"/>
</dbReference>
<evidence type="ECO:0000256" key="2">
    <source>
        <dbReference type="ARBA" id="ARBA00006577"/>
    </source>
</evidence>
<evidence type="ECO:0000313" key="10">
    <source>
        <dbReference type="Proteomes" id="UP001597546"/>
    </source>
</evidence>
<dbReference type="Gene3D" id="1.10.287.460">
    <property type="entry name" value="Peptidyl-prolyl cis-trans isomerase, FKBP-type, N-terminal domain"/>
    <property type="match status" value="1"/>
</dbReference>
<dbReference type="InterPro" id="IPR001179">
    <property type="entry name" value="PPIase_FKBP_dom"/>
</dbReference>
<feature type="domain" description="PPIase FKBP-type" evidence="8">
    <location>
        <begin position="152"/>
        <end position="238"/>
    </location>
</feature>
<dbReference type="PANTHER" id="PTHR43811:SF19">
    <property type="entry name" value="39 KDA FK506-BINDING NUCLEAR PROTEIN"/>
    <property type="match status" value="1"/>
</dbReference>
<evidence type="ECO:0000256" key="3">
    <source>
        <dbReference type="ARBA" id="ARBA00023110"/>
    </source>
</evidence>
<dbReference type="InterPro" id="IPR036944">
    <property type="entry name" value="PPIase_FKBP_N_sf"/>
</dbReference>
<dbReference type="EMBL" id="JBHULV010000040">
    <property type="protein sequence ID" value="MFD2732348.1"/>
    <property type="molecule type" value="Genomic_DNA"/>
</dbReference>
<comment type="catalytic activity">
    <reaction evidence="1 5 6">
        <text>[protein]-peptidylproline (omega=180) = [protein]-peptidylproline (omega=0)</text>
        <dbReference type="Rhea" id="RHEA:16237"/>
        <dbReference type="Rhea" id="RHEA-COMP:10747"/>
        <dbReference type="Rhea" id="RHEA-COMP:10748"/>
        <dbReference type="ChEBI" id="CHEBI:83833"/>
        <dbReference type="ChEBI" id="CHEBI:83834"/>
        <dbReference type="EC" id="5.2.1.8"/>
    </reaction>
</comment>
<dbReference type="Proteomes" id="UP001597546">
    <property type="component" value="Unassembled WGS sequence"/>
</dbReference>
<evidence type="ECO:0000256" key="5">
    <source>
        <dbReference type="PROSITE-ProRule" id="PRU00277"/>
    </source>
</evidence>
<evidence type="ECO:0000313" key="9">
    <source>
        <dbReference type="EMBL" id="MFD2732348.1"/>
    </source>
</evidence>
<evidence type="ECO:0000256" key="7">
    <source>
        <dbReference type="SAM" id="SignalP"/>
    </source>
</evidence>
<dbReference type="InterPro" id="IPR046357">
    <property type="entry name" value="PPIase_dom_sf"/>
</dbReference>
<keyword evidence="7" id="KW-0732">Signal</keyword>
<dbReference type="GO" id="GO:0003755">
    <property type="term" value="F:peptidyl-prolyl cis-trans isomerase activity"/>
    <property type="evidence" value="ECO:0007669"/>
    <property type="project" value="UniProtKB-EC"/>
</dbReference>
<accession>A0ABW5TUY3</accession>
<dbReference type="InterPro" id="IPR000774">
    <property type="entry name" value="PPIase_FKBP_N"/>
</dbReference>
<dbReference type="RefSeq" id="WP_379044712.1">
    <property type="nucleotide sequence ID" value="NZ_JBHSKW010000047.1"/>
</dbReference>
<evidence type="ECO:0000256" key="4">
    <source>
        <dbReference type="ARBA" id="ARBA00023235"/>
    </source>
</evidence>
<organism evidence="9 10">
    <name type="scientific">Pedobacter alpinus</name>
    <dbReference type="NCBI Taxonomy" id="1590643"/>
    <lineage>
        <taxon>Bacteria</taxon>
        <taxon>Pseudomonadati</taxon>
        <taxon>Bacteroidota</taxon>
        <taxon>Sphingobacteriia</taxon>
        <taxon>Sphingobacteriales</taxon>
        <taxon>Sphingobacteriaceae</taxon>
        <taxon>Pedobacter</taxon>
    </lineage>
</organism>
<keyword evidence="3 5" id="KW-0697">Rotamase</keyword>
<dbReference type="SUPFAM" id="SSF54534">
    <property type="entry name" value="FKBP-like"/>
    <property type="match status" value="1"/>
</dbReference>
<evidence type="ECO:0000259" key="8">
    <source>
        <dbReference type="PROSITE" id="PS50059"/>
    </source>
</evidence>
<feature type="signal peptide" evidence="7">
    <location>
        <begin position="1"/>
        <end position="20"/>
    </location>
</feature>
<dbReference type="EC" id="5.2.1.8" evidence="6"/>